<organism evidence="1 2">
    <name type="scientific">Acaulospora colombiana</name>
    <dbReference type="NCBI Taxonomy" id="27376"/>
    <lineage>
        <taxon>Eukaryota</taxon>
        <taxon>Fungi</taxon>
        <taxon>Fungi incertae sedis</taxon>
        <taxon>Mucoromycota</taxon>
        <taxon>Glomeromycotina</taxon>
        <taxon>Glomeromycetes</taxon>
        <taxon>Diversisporales</taxon>
        <taxon>Acaulosporaceae</taxon>
        <taxon>Acaulospora</taxon>
    </lineage>
</organism>
<accession>A0ACA9MVI6</accession>
<comment type="caution">
    <text evidence="1">The sequence shown here is derived from an EMBL/GenBank/DDBJ whole genome shotgun (WGS) entry which is preliminary data.</text>
</comment>
<protein>
    <submittedName>
        <fullName evidence="1">16787_t:CDS:1</fullName>
    </submittedName>
</protein>
<gene>
    <name evidence="1" type="ORF">ACOLOM_LOCUS7049</name>
</gene>
<dbReference type="EMBL" id="CAJVPT010015482">
    <property type="protein sequence ID" value="CAG8612058.1"/>
    <property type="molecule type" value="Genomic_DNA"/>
</dbReference>
<reference evidence="1" key="1">
    <citation type="submission" date="2021-06" db="EMBL/GenBank/DDBJ databases">
        <authorList>
            <person name="Kallberg Y."/>
            <person name="Tangrot J."/>
            <person name="Rosling A."/>
        </authorList>
    </citation>
    <scope>NUCLEOTIDE SEQUENCE</scope>
    <source>
        <strain evidence="1">CL356</strain>
    </source>
</reference>
<name>A0ACA9MVI6_9GLOM</name>
<proteinExistence type="predicted"/>
<evidence type="ECO:0000313" key="1">
    <source>
        <dbReference type="EMBL" id="CAG8612058.1"/>
    </source>
</evidence>
<sequence length="241" mass="27565">MGSLKYNYSVEYTGVGRLKDSDPAVGFATQIAIFRDLQPETKPSVTNFGSYEHLERIVFPFYDEPEKSVPEILDVIHYYMQYICNPVVQLSGIKPNHVKTDDLWGIHKIRQLCKSRDRLREVIGTSAEFTLLNEDEIIAHREYKLDTPDEDEYESCANGTLGDDSGWPTNEFDDDSGYPTNKFDDDSGWPTEELGDNPGWTTKEFDDNSGWATKKFDNDSGWPTNKFDGNEIYHDGWCNEG</sequence>
<dbReference type="Proteomes" id="UP000789525">
    <property type="component" value="Unassembled WGS sequence"/>
</dbReference>
<evidence type="ECO:0000313" key="2">
    <source>
        <dbReference type="Proteomes" id="UP000789525"/>
    </source>
</evidence>
<keyword evidence="2" id="KW-1185">Reference proteome</keyword>